<evidence type="ECO:0000256" key="1">
    <source>
        <dbReference type="SAM" id="MobiDB-lite"/>
    </source>
</evidence>
<gene>
    <name evidence="3" type="ORF">A6122_1938</name>
</gene>
<evidence type="ECO:0000256" key="2">
    <source>
        <dbReference type="SAM" id="SignalP"/>
    </source>
</evidence>
<keyword evidence="4" id="KW-1185">Reference proteome</keyword>
<sequence length="213" mass="23254">MTERRRAGSRWRFVPMIVAVVLLCACGDSASVTPEENRLGVVEFVKGSAAVVPGDGWSTIEGSPRADRCGLGWGSKGARFAYTYWARPGADVDGDAQRVAEYWRSLGMSVRVTDSTPWPTVYGEGGPVQRASFDTSSPWNDRYTIDAVSWCQPGDWAELNRSYRRRAQEGEVQPGDEPRMSDEDRAWTPPPTAEPTPEPPSASPTAGSEVPAE</sequence>
<dbReference type="RefSeq" id="WP_146076668.1">
    <property type="nucleotide sequence ID" value="NZ_CP015515.1"/>
</dbReference>
<proteinExistence type="predicted"/>
<reference evidence="3 4" key="1">
    <citation type="submission" date="2016-05" db="EMBL/GenBank/DDBJ databases">
        <title>Complete genome sequence of Rathayibacter tritici NCPPB 1953.</title>
        <authorList>
            <person name="Park J."/>
            <person name="Lee H.-H."/>
            <person name="Lee S.-W."/>
            <person name="Seo Y.-S."/>
        </authorList>
    </citation>
    <scope>NUCLEOTIDE SEQUENCE [LARGE SCALE GENOMIC DNA]</scope>
    <source>
        <strain evidence="3 4">NCPPB 1953</strain>
    </source>
</reference>
<dbReference type="EMBL" id="CP015515">
    <property type="protein sequence ID" value="AND17064.1"/>
    <property type="molecule type" value="Genomic_DNA"/>
</dbReference>
<dbReference type="STRING" id="33888.A6122_1938"/>
<organism evidence="3 4">
    <name type="scientific">Rathayibacter tritici</name>
    <dbReference type="NCBI Taxonomy" id="33888"/>
    <lineage>
        <taxon>Bacteria</taxon>
        <taxon>Bacillati</taxon>
        <taxon>Actinomycetota</taxon>
        <taxon>Actinomycetes</taxon>
        <taxon>Micrococcales</taxon>
        <taxon>Microbacteriaceae</taxon>
        <taxon>Rathayibacter</taxon>
    </lineage>
</organism>
<evidence type="ECO:0008006" key="5">
    <source>
        <dbReference type="Google" id="ProtNLM"/>
    </source>
</evidence>
<dbReference type="AlphaFoldDB" id="A0A160KU53"/>
<feature type="compositionally biased region" description="Basic and acidic residues" evidence="1">
    <location>
        <begin position="176"/>
        <end position="186"/>
    </location>
</feature>
<feature type="compositionally biased region" description="Low complexity" evidence="1">
    <location>
        <begin position="203"/>
        <end position="213"/>
    </location>
</feature>
<name>A0A160KU53_9MICO</name>
<dbReference type="Proteomes" id="UP000077071">
    <property type="component" value="Chromosome"/>
</dbReference>
<evidence type="ECO:0000313" key="3">
    <source>
        <dbReference type="EMBL" id="AND17064.1"/>
    </source>
</evidence>
<feature type="region of interest" description="Disordered" evidence="1">
    <location>
        <begin position="166"/>
        <end position="213"/>
    </location>
</feature>
<dbReference type="KEGG" id="rtn:A6122_1938"/>
<protein>
    <recommendedName>
        <fullName evidence="5">DUF3558 domain-containing protein</fullName>
    </recommendedName>
</protein>
<feature type="compositionally biased region" description="Pro residues" evidence="1">
    <location>
        <begin position="188"/>
        <end position="202"/>
    </location>
</feature>
<dbReference type="PATRIC" id="fig|33888.3.peg.2145"/>
<accession>A0A160KU53</accession>
<keyword evidence="2" id="KW-0732">Signal</keyword>
<dbReference type="OrthoDB" id="4939012at2"/>
<feature type="signal peptide" evidence="2">
    <location>
        <begin position="1"/>
        <end position="30"/>
    </location>
</feature>
<dbReference type="PROSITE" id="PS51257">
    <property type="entry name" value="PROKAR_LIPOPROTEIN"/>
    <property type="match status" value="1"/>
</dbReference>
<evidence type="ECO:0000313" key="4">
    <source>
        <dbReference type="Proteomes" id="UP000077071"/>
    </source>
</evidence>
<feature type="chain" id="PRO_5007817026" description="DUF3558 domain-containing protein" evidence="2">
    <location>
        <begin position="31"/>
        <end position="213"/>
    </location>
</feature>